<dbReference type="InterPro" id="IPR036008">
    <property type="entry name" value="Aconitase_4Fe-4S_dom"/>
</dbReference>
<comment type="similarity">
    <text evidence="6">Belongs to the aconitase/IPM isomerase family. LeuC type 2 subfamily.</text>
</comment>
<keyword evidence="5 6" id="KW-0456">Lyase</keyword>
<dbReference type="AlphaFoldDB" id="A0A1G7L610"/>
<organism evidence="8 9">
    <name type="scientific">Thermoanaerobacter thermohydrosulfuricus</name>
    <name type="common">Clostridium thermohydrosulfuricum</name>
    <dbReference type="NCBI Taxonomy" id="1516"/>
    <lineage>
        <taxon>Bacteria</taxon>
        <taxon>Bacillati</taxon>
        <taxon>Bacillota</taxon>
        <taxon>Clostridia</taxon>
        <taxon>Thermoanaerobacterales</taxon>
        <taxon>Thermoanaerobacteraceae</taxon>
        <taxon>Thermoanaerobacter</taxon>
    </lineage>
</organism>
<dbReference type="NCBIfam" id="TIGR01343">
    <property type="entry name" value="hacA_fam"/>
    <property type="match status" value="1"/>
</dbReference>
<evidence type="ECO:0000259" key="7">
    <source>
        <dbReference type="Pfam" id="PF00330"/>
    </source>
</evidence>
<evidence type="ECO:0000313" key="8">
    <source>
        <dbReference type="EMBL" id="SDF44918.1"/>
    </source>
</evidence>
<dbReference type="InterPro" id="IPR006251">
    <property type="entry name" value="Homoacnase/IPMdehydase_lsu"/>
</dbReference>
<dbReference type="InterPro" id="IPR033941">
    <property type="entry name" value="IPMI_cat"/>
</dbReference>
<reference evidence="8 9" key="1">
    <citation type="submission" date="2016-10" db="EMBL/GenBank/DDBJ databases">
        <authorList>
            <person name="de Groot N.N."/>
        </authorList>
    </citation>
    <scope>NUCLEOTIDE SEQUENCE [LARGE SCALE GENOMIC DNA]</scope>
    <source>
        <strain evidence="8 9">DSM 569</strain>
    </source>
</reference>
<dbReference type="InterPro" id="IPR050067">
    <property type="entry name" value="IPM_dehydratase_rel_enz"/>
</dbReference>
<evidence type="ECO:0000256" key="6">
    <source>
        <dbReference type="HAMAP-Rule" id="MF_01027"/>
    </source>
</evidence>
<keyword evidence="6" id="KW-0028">Amino-acid biosynthesis</keyword>
<dbReference type="NCBIfam" id="TIGR02086">
    <property type="entry name" value="IPMI_arch"/>
    <property type="match status" value="1"/>
</dbReference>
<evidence type="ECO:0000256" key="5">
    <source>
        <dbReference type="ARBA" id="ARBA00023239"/>
    </source>
</evidence>
<keyword evidence="4 6" id="KW-0411">Iron-sulfur</keyword>
<dbReference type="InterPro" id="IPR018136">
    <property type="entry name" value="Aconitase_4Fe-4S_BS"/>
</dbReference>
<dbReference type="NCBIfam" id="NF001614">
    <property type="entry name" value="PRK00402.1"/>
    <property type="match status" value="1"/>
</dbReference>
<feature type="binding site" evidence="6">
    <location>
        <position position="361"/>
    </location>
    <ligand>
        <name>[4Fe-4S] cluster</name>
        <dbReference type="ChEBI" id="CHEBI:49883"/>
    </ligand>
</feature>
<accession>A0A1G7L610</accession>
<dbReference type="SUPFAM" id="SSF53732">
    <property type="entry name" value="Aconitase iron-sulfur domain"/>
    <property type="match status" value="1"/>
</dbReference>
<evidence type="ECO:0000256" key="2">
    <source>
        <dbReference type="ARBA" id="ARBA00022723"/>
    </source>
</evidence>
<dbReference type="PROSITE" id="PS01244">
    <property type="entry name" value="ACONITASE_2"/>
    <property type="match status" value="1"/>
</dbReference>
<dbReference type="NCBIfam" id="TIGR02083">
    <property type="entry name" value="LEU2"/>
    <property type="match status" value="1"/>
</dbReference>
<dbReference type="InterPro" id="IPR011823">
    <property type="entry name" value="IsopropMal_deHydtase_lsu_bac"/>
</dbReference>
<comment type="catalytic activity">
    <reaction evidence="6">
        <text>(2R,3S)-3-isopropylmalate = (2S)-2-isopropylmalate</text>
        <dbReference type="Rhea" id="RHEA:32287"/>
        <dbReference type="ChEBI" id="CHEBI:1178"/>
        <dbReference type="ChEBI" id="CHEBI:35121"/>
        <dbReference type="EC" id="4.2.1.33"/>
    </reaction>
</comment>
<comment type="subunit">
    <text evidence="6">Heterodimer of LeuC and LeuD.</text>
</comment>
<dbReference type="InterPro" id="IPR011826">
    <property type="entry name" value="HAcnase/IPMdehydase_lsu_prok"/>
</dbReference>
<dbReference type="PANTHER" id="PTHR43822:SF16">
    <property type="entry name" value="3-ISOPROPYLMALATE DEHYDRATASE LARGE SUBUNIT 2"/>
    <property type="match status" value="1"/>
</dbReference>
<gene>
    <name evidence="6" type="primary">leuC</name>
    <name evidence="8" type="ORF">SAMN04244560_00750</name>
</gene>
<keyword evidence="2 6" id="KW-0479">Metal-binding</keyword>
<evidence type="ECO:0000256" key="1">
    <source>
        <dbReference type="ARBA" id="ARBA00022485"/>
    </source>
</evidence>
<comment type="cofactor">
    <cofactor evidence="6">
        <name>[4Fe-4S] cluster</name>
        <dbReference type="ChEBI" id="CHEBI:49883"/>
    </cofactor>
    <text evidence="6">Binds 1 [4Fe-4S] cluster per subunit.</text>
</comment>
<sequence>MGLTLTQKILSAKVGREVKPGELIEVDVDMVLGNDVTAPVAIKEFEKIGIDRVFDNTKIALVPDHFVPNKDIKSAEQVNIMRKFAKKHGIVNFFEVGQMGIEHALLPEKGLVLPGDVVIGADSHTCTYGALTCFSTGVGSTDMAAAMATGKAWFKVPEAIKFVLKGNLQKWVSGKDVILYIIGKIGVDGALYKSMEFTGNIKALSIDDRFTIANMAIEAGAKNGIFDFDEITDAYVKGRAKREYKVFERDEDAEYSEVYEINLDEIRPQVAFPHLPENTRNIDEVGKVKIDQVVIGSCTNGRISDMEIAYKILKGKKVHPDVRLLIFPATQEIYLECVKRGYIEEFIKAGAAVSTPTCGPCLGGHMGILAKGERALATTNRNFVGRMGHPESEVYLSSPAVAAASAIAGYIVSPEEVE</sequence>
<keyword evidence="1 6" id="KW-0004">4Fe-4S</keyword>
<dbReference type="RefSeq" id="WP_003869980.1">
    <property type="nucleotide sequence ID" value="NZ_FNBS01000013.1"/>
</dbReference>
<evidence type="ECO:0000256" key="4">
    <source>
        <dbReference type="ARBA" id="ARBA00023014"/>
    </source>
</evidence>
<protein>
    <recommendedName>
        <fullName evidence="6">3-isopropylmalate dehydratase large subunit</fullName>
        <ecNumber evidence="6">4.2.1.33</ecNumber>
    </recommendedName>
    <alternativeName>
        <fullName evidence="6">Alpha-IPM isomerase</fullName>
        <shortName evidence="6">IPMI</shortName>
    </alternativeName>
    <alternativeName>
        <fullName evidence="6">Isopropylmalate isomerase</fullName>
    </alternativeName>
</protein>
<dbReference type="InterPro" id="IPR001030">
    <property type="entry name" value="Acoase/IPM_deHydtase_lsu_aba"/>
</dbReference>
<dbReference type="PROSITE" id="PS00450">
    <property type="entry name" value="ACONITASE_1"/>
    <property type="match status" value="1"/>
</dbReference>
<dbReference type="Proteomes" id="UP000183404">
    <property type="component" value="Unassembled WGS sequence"/>
</dbReference>
<proteinExistence type="inferred from homology"/>
<dbReference type="Pfam" id="PF00330">
    <property type="entry name" value="Aconitase"/>
    <property type="match status" value="1"/>
</dbReference>
<keyword evidence="6" id="KW-0100">Branched-chain amino acid biosynthesis</keyword>
<feature type="binding site" evidence="6">
    <location>
        <position position="358"/>
    </location>
    <ligand>
        <name>[4Fe-4S] cluster</name>
        <dbReference type="ChEBI" id="CHEBI:49883"/>
    </ligand>
</feature>
<dbReference type="EMBL" id="FNBS01000013">
    <property type="protein sequence ID" value="SDF44918.1"/>
    <property type="molecule type" value="Genomic_DNA"/>
</dbReference>
<dbReference type="GO" id="GO:0003861">
    <property type="term" value="F:3-isopropylmalate dehydratase activity"/>
    <property type="evidence" value="ECO:0007669"/>
    <property type="project" value="UniProtKB-UniRule"/>
</dbReference>
<dbReference type="HAMAP" id="MF_01027">
    <property type="entry name" value="LeuC_type2"/>
    <property type="match status" value="1"/>
</dbReference>
<dbReference type="CDD" id="cd01583">
    <property type="entry name" value="IPMI"/>
    <property type="match status" value="1"/>
</dbReference>
<dbReference type="UniPathway" id="UPA00048">
    <property type="reaction ID" value="UER00071"/>
</dbReference>
<dbReference type="GO" id="GO:0051539">
    <property type="term" value="F:4 iron, 4 sulfur cluster binding"/>
    <property type="evidence" value="ECO:0007669"/>
    <property type="project" value="UniProtKB-KW"/>
</dbReference>
<dbReference type="PANTHER" id="PTHR43822">
    <property type="entry name" value="HOMOACONITASE, MITOCHONDRIAL-RELATED"/>
    <property type="match status" value="1"/>
</dbReference>
<feature type="binding site" evidence="6">
    <location>
        <position position="298"/>
    </location>
    <ligand>
        <name>[4Fe-4S] cluster</name>
        <dbReference type="ChEBI" id="CHEBI:49883"/>
    </ligand>
</feature>
<dbReference type="InterPro" id="IPR015931">
    <property type="entry name" value="Acnase/IPM_dHydase_lsu_aba_1/3"/>
</dbReference>
<dbReference type="GO" id="GO:0009098">
    <property type="term" value="P:L-leucine biosynthetic process"/>
    <property type="evidence" value="ECO:0007669"/>
    <property type="project" value="UniProtKB-UniRule"/>
</dbReference>
<keyword evidence="3 6" id="KW-0408">Iron</keyword>
<evidence type="ECO:0000256" key="3">
    <source>
        <dbReference type="ARBA" id="ARBA00023004"/>
    </source>
</evidence>
<keyword evidence="6" id="KW-0432">Leucine biosynthesis</keyword>
<dbReference type="PRINTS" id="PR00415">
    <property type="entry name" value="ACONITASE"/>
</dbReference>
<name>A0A1G7L610_THETY</name>
<comment type="function">
    <text evidence="6">Catalyzes the isomerization between 2-isopropylmalate and 3-isopropylmalate, via the formation of 2-isopropylmaleate.</text>
</comment>
<dbReference type="EC" id="4.2.1.33" evidence="6"/>
<evidence type="ECO:0000313" key="9">
    <source>
        <dbReference type="Proteomes" id="UP000183404"/>
    </source>
</evidence>
<dbReference type="GO" id="GO:0046872">
    <property type="term" value="F:metal ion binding"/>
    <property type="evidence" value="ECO:0007669"/>
    <property type="project" value="UniProtKB-KW"/>
</dbReference>
<comment type="pathway">
    <text evidence="6">Amino-acid biosynthesis; L-leucine biosynthesis; L-leucine from 3-methyl-2-oxobutanoate: step 2/4.</text>
</comment>
<dbReference type="Gene3D" id="3.30.499.10">
    <property type="entry name" value="Aconitase, domain 3"/>
    <property type="match status" value="2"/>
</dbReference>
<feature type="domain" description="Aconitase/3-isopropylmalate dehydratase large subunit alpha/beta/alpha" evidence="7">
    <location>
        <begin position="8"/>
        <end position="409"/>
    </location>
</feature>